<keyword evidence="7 11" id="KW-0067">ATP-binding</keyword>
<evidence type="ECO:0000256" key="5">
    <source>
        <dbReference type="ARBA" id="ARBA00022737"/>
    </source>
</evidence>
<keyword evidence="6" id="KW-0547">Nucleotide-binding</keyword>
<comment type="caution">
    <text evidence="11">The sequence shown here is derived from an EMBL/GenBank/DDBJ whole genome shotgun (WGS) entry which is preliminary data.</text>
</comment>
<dbReference type="InterPro" id="IPR050107">
    <property type="entry name" value="ABC_carbohydrate_import_ATPase"/>
</dbReference>
<accession>A0A832MMV3</accession>
<evidence type="ECO:0000256" key="1">
    <source>
        <dbReference type="ARBA" id="ARBA00004202"/>
    </source>
</evidence>
<feature type="domain" description="ABC transporter" evidence="10">
    <location>
        <begin position="240"/>
        <end position="496"/>
    </location>
</feature>
<reference evidence="11" key="1">
    <citation type="journal article" date="2020" name="mSystems">
        <title>Genome- and Community-Level Interaction Insights into Carbon Utilization and Element Cycling Functions of Hydrothermarchaeota in Hydrothermal Sediment.</title>
        <authorList>
            <person name="Zhou Z."/>
            <person name="Liu Y."/>
            <person name="Xu W."/>
            <person name="Pan J."/>
            <person name="Luo Z.H."/>
            <person name="Li M."/>
        </authorList>
    </citation>
    <scope>NUCLEOTIDE SEQUENCE [LARGE SCALE GENOMIC DNA]</scope>
    <source>
        <strain evidence="11">SpSt-86</strain>
    </source>
</reference>
<evidence type="ECO:0000256" key="2">
    <source>
        <dbReference type="ARBA" id="ARBA00022448"/>
    </source>
</evidence>
<dbReference type="Pfam" id="PF00005">
    <property type="entry name" value="ABC_tran"/>
    <property type="match status" value="2"/>
</dbReference>
<dbReference type="PANTHER" id="PTHR43790:SF3">
    <property type="entry name" value="D-ALLOSE IMPORT ATP-BINDING PROTEIN ALSA-RELATED"/>
    <property type="match status" value="1"/>
</dbReference>
<dbReference type="SUPFAM" id="SSF52540">
    <property type="entry name" value="P-loop containing nucleoside triphosphate hydrolases"/>
    <property type="match status" value="2"/>
</dbReference>
<evidence type="ECO:0000256" key="4">
    <source>
        <dbReference type="ARBA" id="ARBA00022597"/>
    </source>
</evidence>
<dbReference type="InterPro" id="IPR027417">
    <property type="entry name" value="P-loop_NTPase"/>
</dbReference>
<evidence type="ECO:0000256" key="9">
    <source>
        <dbReference type="ARBA" id="ARBA00023136"/>
    </source>
</evidence>
<evidence type="ECO:0000259" key="10">
    <source>
        <dbReference type="PROSITE" id="PS50893"/>
    </source>
</evidence>
<dbReference type="EMBL" id="DTKQ01000048">
    <property type="protein sequence ID" value="HGZ79659.1"/>
    <property type="molecule type" value="Genomic_DNA"/>
</dbReference>
<feature type="domain" description="ABC transporter" evidence="10">
    <location>
        <begin position="5"/>
        <end position="240"/>
    </location>
</feature>
<organism evidence="11">
    <name type="scientific">Pseudothermotoga hypogea</name>
    <dbReference type="NCBI Taxonomy" id="57487"/>
    <lineage>
        <taxon>Bacteria</taxon>
        <taxon>Thermotogati</taxon>
        <taxon>Thermotogota</taxon>
        <taxon>Thermotogae</taxon>
        <taxon>Thermotogales</taxon>
        <taxon>Thermotogaceae</taxon>
        <taxon>Pseudothermotoga</taxon>
    </lineage>
</organism>
<dbReference type="FunFam" id="3.40.50.300:FF:000127">
    <property type="entry name" value="Ribose import ATP-binding protein RbsA"/>
    <property type="match status" value="1"/>
</dbReference>
<dbReference type="CDD" id="cd03215">
    <property type="entry name" value="ABC_Carb_Monos_II"/>
    <property type="match status" value="1"/>
</dbReference>
<dbReference type="InterPro" id="IPR003593">
    <property type="entry name" value="AAA+_ATPase"/>
</dbReference>
<dbReference type="GO" id="GO:0016887">
    <property type="term" value="F:ATP hydrolysis activity"/>
    <property type="evidence" value="ECO:0007669"/>
    <property type="project" value="InterPro"/>
</dbReference>
<sequence length="506" mass="56623">MTELLRVENIRKSFPGVKALDNVNLSINPGEVRGLVGENGAGKSTLIKIITGAYEKDAGSIFLLGRELKKIDPILSRKLGIFAVYQDVMIAPDMSVAENFFLGSQPTRFGFVRWKKMKTEAQRFLKEVGLEVDVTKPIRELSLAEKEMVTIAKVLLMNPKLVIFDEPTAVLTSKEKRLLFDMIKTLKERNVGVIYISHNLEEIFEICDTVTILKDGNVVGTYKVEEIGSVRDLIPLMVGRKIEDMYYKQQVPIGETILKVENLTGKKFRNVTFHLRSGEILGVYGLVGAGRTEIARAIYGLDRIEAGSIYIKGEKVTIKSPRNAIKHGIGYLPEDRRVHGLFPVQTVEFNINFVNYSDVLARMLLFVDHKKARKLALDQVRKLSIKTPSIFHPVQKLSGGNQQKIILARWLSRVASILILDEPTNGIDVGAKAEIYRLIGEIVSQGKAVIFISSYLPELMGISDRIIVISNGMVAGEVERDDFSEEKLLTLAMSNYIDARKGEDTL</sequence>
<dbReference type="GO" id="GO:0005886">
    <property type="term" value="C:plasma membrane"/>
    <property type="evidence" value="ECO:0007669"/>
    <property type="project" value="UniProtKB-SubCell"/>
</dbReference>
<evidence type="ECO:0000256" key="7">
    <source>
        <dbReference type="ARBA" id="ARBA00022840"/>
    </source>
</evidence>
<dbReference type="CDD" id="cd03216">
    <property type="entry name" value="ABC_Carb_Monos_I"/>
    <property type="match status" value="1"/>
</dbReference>
<protein>
    <submittedName>
        <fullName evidence="11">Sugar ABC transporter ATP-binding protein</fullName>
    </submittedName>
</protein>
<dbReference type="AlphaFoldDB" id="A0A832MMV3"/>
<keyword evidence="3" id="KW-1003">Cell membrane</keyword>
<evidence type="ECO:0000256" key="8">
    <source>
        <dbReference type="ARBA" id="ARBA00022967"/>
    </source>
</evidence>
<evidence type="ECO:0000313" key="11">
    <source>
        <dbReference type="EMBL" id="HGZ79659.1"/>
    </source>
</evidence>
<evidence type="ECO:0000256" key="3">
    <source>
        <dbReference type="ARBA" id="ARBA00022475"/>
    </source>
</evidence>
<keyword evidence="4" id="KW-0762">Sugar transport</keyword>
<dbReference type="Gene3D" id="3.40.50.300">
    <property type="entry name" value="P-loop containing nucleotide triphosphate hydrolases"/>
    <property type="match status" value="2"/>
</dbReference>
<keyword evidence="2" id="KW-0813">Transport</keyword>
<dbReference type="InterPro" id="IPR017871">
    <property type="entry name" value="ABC_transporter-like_CS"/>
</dbReference>
<dbReference type="PROSITE" id="PS50893">
    <property type="entry name" value="ABC_TRANSPORTER_2"/>
    <property type="match status" value="2"/>
</dbReference>
<dbReference type="SMART" id="SM00382">
    <property type="entry name" value="AAA"/>
    <property type="match status" value="2"/>
</dbReference>
<dbReference type="PANTHER" id="PTHR43790">
    <property type="entry name" value="CARBOHYDRATE TRANSPORT ATP-BINDING PROTEIN MG119-RELATED"/>
    <property type="match status" value="1"/>
</dbReference>
<dbReference type="GO" id="GO:0005524">
    <property type="term" value="F:ATP binding"/>
    <property type="evidence" value="ECO:0007669"/>
    <property type="project" value="UniProtKB-KW"/>
</dbReference>
<gene>
    <name evidence="11" type="ORF">ENW55_06715</name>
</gene>
<keyword evidence="8" id="KW-1278">Translocase</keyword>
<dbReference type="InterPro" id="IPR003439">
    <property type="entry name" value="ABC_transporter-like_ATP-bd"/>
</dbReference>
<dbReference type="PROSITE" id="PS00211">
    <property type="entry name" value="ABC_TRANSPORTER_1"/>
    <property type="match status" value="1"/>
</dbReference>
<keyword evidence="9" id="KW-0472">Membrane</keyword>
<name>A0A832MMV3_9THEM</name>
<evidence type="ECO:0000256" key="6">
    <source>
        <dbReference type="ARBA" id="ARBA00022741"/>
    </source>
</evidence>
<proteinExistence type="predicted"/>
<keyword evidence="5" id="KW-0677">Repeat</keyword>
<comment type="subcellular location">
    <subcellularLocation>
        <location evidence="1">Cell membrane</location>
        <topology evidence="1">Peripheral membrane protein</topology>
    </subcellularLocation>
</comment>